<feature type="domain" description="N-acetyltransferase" evidence="1">
    <location>
        <begin position="11"/>
        <end position="172"/>
    </location>
</feature>
<protein>
    <submittedName>
        <fullName evidence="2">GNAT family N-acetyltransferase</fullName>
    </submittedName>
</protein>
<dbReference type="AlphaFoldDB" id="A0A5B8VZI8"/>
<proteinExistence type="predicted"/>
<dbReference type="Pfam" id="PF13302">
    <property type="entry name" value="Acetyltransf_3"/>
    <property type="match status" value="1"/>
</dbReference>
<evidence type="ECO:0000313" key="2">
    <source>
        <dbReference type="EMBL" id="QEC76934.1"/>
    </source>
</evidence>
<dbReference type="EMBL" id="CP042437">
    <property type="protein sequence ID" value="QEC76934.1"/>
    <property type="molecule type" value="Genomic_DNA"/>
</dbReference>
<dbReference type="InterPro" id="IPR016181">
    <property type="entry name" value="Acyl_CoA_acyltransferase"/>
</dbReference>
<reference evidence="2 3" key="1">
    <citation type="journal article" date="2013" name="J. Microbiol.">
        <title>Mucilaginibacter ginsenosidivorax sp. nov., with ginsenoside converting activity isolated from sediment.</title>
        <authorList>
            <person name="Kim J.K."/>
            <person name="Choi T.E."/>
            <person name="Liu Q.M."/>
            <person name="Park H.Y."/>
            <person name="Yi T.H."/>
            <person name="Yoon M.H."/>
            <person name="Kim S.C."/>
            <person name="Im W.T."/>
        </authorList>
    </citation>
    <scope>NUCLEOTIDE SEQUENCE [LARGE SCALE GENOMIC DNA]</scope>
    <source>
        <strain evidence="2 3">KHI28</strain>
    </source>
</reference>
<dbReference type="KEGG" id="mgk:FSB76_13630"/>
<keyword evidence="2" id="KW-0808">Transferase</keyword>
<gene>
    <name evidence="2" type="ORF">FSB76_13630</name>
</gene>
<evidence type="ECO:0000313" key="3">
    <source>
        <dbReference type="Proteomes" id="UP000321362"/>
    </source>
</evidence>
<organism evidence="2 3">
    <name type="scientific">Mucilaginibacter ginsenosidivorax</name>
    <dbReference type="NCBI Taxonomy" id="862126"/>
    <lineage>
        <taxon>Bacteria</taxon>
        <taxon>Pseudomonadati</taxon>
        <taxon>Bacteroidota</taxon>
        <taxon>Sphingobacteriia</taxon>
        <taxon>Sphingobacteriales</taxon>
        <taxon>Sphingobacteriaceae</taxon>
        <taxon>Mucilaginibacter</taxon>
    </lineage>
</organism>
<dbReference type="GO" id="GO:0016747">
    <property type="term" value="F:acyltransferase activity, transferring groups other than amino-acyl groups"/>
    <property type="evidence" value="ECO:0007669"/>
    <property type="project" value="InterPro"/>
</dbReference>
<evidence type="ECO:0000259" key="1">
    <source>
        <dbReference type="PROSITE" id="PS51186"/>
    </source>
</evidence>
<dbReference type="SUPFAM" id="SSF55729">
    <property type="entry name" value="Acyl-CoA N-acyltransferases (Nat)"/>
    <property type="match status" value="1"/>
</dbReference>
<dbReference type="Proteomes" id="UP000321362">
    <property type="component" value="Chromosome"/>
</dbReference>
<dbReference type="RefSeq" id="WP_147054179.1">
    <property type="nucleotide sequence ID" value="NZ_CP042437.1"/>
</dbReference>
<sequence>MEIKSDGFILRELRLADAESLQKHADNPRIFDALLDRFPSPYTMADAVDFIGLAMAENVQTKFAIVINGEVAGVIGIDLRGDIYRKSALIGYWLGQDHWGKGIMPKAVKLVVNYGFANLDIVRLQAGVLGNNPKSMRVLEKAGFVKEAICKNAIIKNGLIFDEHLYATLKPSA</sequence>
<accession>A0A5B8VZI8</accession>
<dbReference type="PROSITE" id="PS51186">
    <property type="entry name" value="GNAT"/>
    <property type="match status" value="1"/>
</dbReference>
<dbReference type="Gene3D" id="3.40.630.30">
    <property type="match status" value="1"/>
</dbReference>
<keyword evidence="3" id="KW-1185">Reference proteome</keyword>
<dbReference type="PANTHER" id="PTHR43328">
    <property type="entry name" value="ACETYLTRANSFERASE-RELATED"/>
    <property type="match status" value="1"/>
</dbReference>
<dbReference type="PANTHER" id="PTHR43328:SF1">
    <property type="entry name" value="N-ACETYLTRANSFERASE DOMAIN-CONTAINING PROTEIN"/>
    <property type="match status" value="1"/>
</dbReference>
<name>A0A5B8VZI8_9SPHI</name>
<dbReference type="OrthoDB" id="9811523at2"/>
<dbReference type="InterPro" id="IPR000182">
    <property type="entry name" value="GNAT_dom"/>
</dbReference>